<reference evidence="7 9" key="2">
    <citation type="submission" date="2018-11" db="EMBL/GenBank/DDBJ databases">
        <authorList>
            <consortium name="Pathogen Informatics"/>
        </authorList>
    </citation>
    <scope>NUCLEOTIDE SEQUENCE [LARGE SCALE GENOMIC DNA]</scope>
</reference>
<accession>A0A0N4UI30</accession>
<dbReference type="Proteomes" id="UP000274756">
    <property type="component" value="Unassembled WGS sequence"/>
</dbReference>
<dbReference type="GO" id="GO:0000055">
    <property type="term" value="P:ribosomal large subunit export from nucleus"/>
    <property type="evidence" value="ECO:0007669"/>
    <property type="project" value="TreeGrafter"/>
</dbReference>
<dbReference type="WBParaSite" id="DME_0000724301-mRNA-1">
    <property type="protein sequence ID" value="DME_0000724301-mRNA-1"/>
    <property type="gene ID" value="DME_0000724301"/>
</dbReference>
<dbReference type="OrthoDB" id="27218at2759"/>
<dbReference type="SMART" id="SM00913">
    <property type="entry name" value="IBN_N"/>
    <property type="match status" value="1"/>
</dbReference>
<dbReference type="FunFam" id="1.25.10.10:FF:000022">
    <property type="entry name" value="protein EXPORTIN 1A"/>
    <property type="match status" value="1"/>
</dbReference>
<dbReference type="GO" id="GO:0005049">
    <property type="term" value="F:nuclear export signal receptor activity"/>
    <property type="evidence" value="ECO:0007669"/>
    <property type="project" value="InterPro"/>
</dbReference>
<sequence>MTMMTISALEEAAQKLLSVDKIDVPLLDQVVCVMNRSTGETQKMASKILVELKQQESAWMRVDGILEFSQLLETKYYALQILESLIETRWKTLPREQCEGIKSFIVELIIKISSGEVTNPQEKIYLHKLNLVLVQIVKREWPKYWPTFMADIVGSSSVNDNLCLNNMTILRLLSEEIFDFDSEQTQAKAHHLKKSFCGEFQAVFGLCHAIMESSQNVALVEATLQTLYRFLSWIPVGYIFETNLITLLTQKFLGVPVFRCVTMQCLTEIAGLSLDKMDNCNNASQFTLQMQRMISDTMVQVVNVIDSSVDLAEAYRQGSDMDQKFIANLAQFLCAFLKENSASIEVLEEVCGKNRELRKVHESALEYLLKISKVDDVEIFKVCLEYWNGICSELYREFPFQLDTAAALTNHFRQQLEPPRRALYSRFLSELRLIMISRMAKPEEVLVVENEQGEVVRELIKDTDSITLYKTMRETLVYLTHLDCKDTELKMTEKLQNQVNGSEWSWRNLNTLCWAIGSISGAMVEEDEKRFLVTVIRDLLGLCEQKRGKDNKSVIASNIMYVVGQYPRFLRAHWKFLKTVVNKLFEFMHETHEGVQDMACDTFIKVAHKCKRHFVMVQVGEVYPYIDDILGALNSIICDLSPPQVHIFYEAMGCLISAQTDSIMQETLIERLMQLPNSIWEEIILHASRDMNVFKDHDVVKNVANILKTNVSACKSIGGPFICQLSKIYLDMLNVYKVVSENISNAVLKNGEDILKQPLLKSMRTVKKEILTLISCWIAKYDETTFVLENIVPPLFDAVLFDYQRNCPAAREPKVLSLLSIIISQLHSSINGEVIRILDAVFSCTLEMVNRDMEEYPEHRINFFKLIASLIHECFDVLINLPTELFKLIIDAIVWAFKHTMRNVAEIGLEMLKDMLRQFACCTDRSKAQSFYKIFFVDIVIHVLSVVTDSNQIKIVGLSCYADVLCSLFYAAEFSITDQLNPPQSNMDFIYQRISQTFSQAFGNLTQDQIRVTVKGFFSFNTDVPKMRYHLRDFLIQIKERVGEDTSDLFLEEREQEIQNVQNAKNEVPGMLNPHELAEDDSMK</sequence>
<organism evidence="8 10">
    <name type="scientific">Dracunculus medinensis</name>
    <name type="common">Guinea worm</name>
    <dbReference type="NCBI Taxonomy" id="318479"/>
    <lineage>
        <taxon>Eukaryota</taxon>
        <taxon>Metazoa</taxon>
        <taxon>Ecdysozoa</taxon>
        <taxon>Nematoda</taxon>
        <taxon>Chromadorea</taxon>
        <taxon>Rhabditida</taxon>
        <taxon>Spirurina</taxon>
        <taxon>Dracunculoidea</taxon>
        <taxon>Dracunculidae</taxon>
        <taxon>Dracunculus</taxon>
    </lineage>
</organism>
<dbReference type="GO" id="GO:0005634">
    <property type="term" value="C:nucleus"/>
    <property type="evidence" value="ECO:0007669"/>
    <property type="project" value="UniProtKB-SubCell"/>
</dbReference>
<dbReference type="GO" id="GO:0031267">
    <property type="term" value="F:small GTPase binding"/>
    <property type="evidence" value="ECO:0007669"/>
    <property type="project" value="InterPro"/>
</dbReference>
<dbReference type="Pfam" id="PF03810">
    <property type="entry name" value="IBN_N"/>
    <property type="match status" value="1"/>
</dbReference>
<evidence type="ECO:0000313" key="9">
    <source>
        <dbReference type="Proteomes" id="UP000274756"/>
    </source>
</evidence>
<dbReference type="EMBL" id="UYYG01001195">
    <property type="protein sequence ID" value="VDN59938.1"/>
    <property type="molecule type" value="Genomic_DNA"/>
</dbReference>
<comment type="similarity">
    <text evidence="2">Belongs to the exportin family.</text>
</comment>
<dbReference type="PANTHER" id="PTHR11223">
    <property type="entry name" value="EXPORTIN 1/5"/>
    <property type="match status" value="1"/>
</dbReference>
<dbReference type="InterPro" id="IPR013598">
    <property type="entry name" value="Exportin-1/Importin-b-like"/>
</dbReference>
<evidence type="ECO:0000256" key="1">
    <source>
        <dbReference type="ARBA" id="ARBA00004123"/>
    </source>
</evidence>
<dbReference type="InterPro" id="IPR041123">
    <property type="entry name" value="CRM1_repeat"/>
</dbReference>
<protein>
    <submittedName>
        <fullName evidence="10">Importin N-terminal domain-containing protein</fullName>
    </submittedName>
</protein>
<dbReference type="Pfam" id="PF08389">
    <property type="entry name" value="Xpo1"/>
    <property type="match status" value="1"/>
</dbReference>
<dbReference type="InterPro" id="IPR001494">
    <property type="entry name" value="Importin-beta_N"/>
</dbReference>
<feature type="domain" description="Importin N-terminal" evidence="6">
    <location>
        <begin position="45"/>
        <end position="111"/>
    </location>
</feature>
<dbReference type="InterPro" id="IPR045065">
    <property type="entry name" value="XPO1/5"/>
</dbReference>
<name>A0A0N4UI30_DRAME</name>
<gene>
    <name evidence="7" type="ORF">DME_LOCUS9911</name>
</gene>
<dbReference type="Pfam" id="PF08767">
    <property type="entry name" value="CRM1_C"/>
    <property type="match status" value="1"/>
</dbReference>
<dbReference type="GO" id="GO:0006611">
    <property type="term" value="P:protein export from nucleus"/>
    <property type="evidence" value="ECO:0007669"/>
    <property type="project" value="InterPro"/>
</dbReference>
<keyword evidence="5" id="KW-0539">Nucleus</keyword>
<dbReference type="Proteomes" id="UP000038040">
    <property type="component" value="Unplaced"/>
</dbReference>
<dbReference type="STRING" id="318479.A0A0N4UI30"/>
<dbReference type="PROSITE" id="PS50166">
    <property type="entry name" value="IMPORTIN_B_NT"/>
    <property type="match status" value="1"/>
</dbReference>
<dbReference type="Pfam" id="PF18784">
    <property type="entry name" value="CRM1_repeat_2"/>
    <property type="match status" value="1"/>
</dbReference>
<evidence type="ECO:0000313" key="10">
    <source>
        <dbReference type="WBParaSite" id="DME_0000724301-mRNA-1"/>
    </source>
</evidence>
<dbReference type="GO" id="GO:0005737">
    <property type="term" value="C:cytoplasm"/>
    <property type="evidence" value="ECO:0007669"/>
    <property type="project" value="TreeGrafter"/>
</dbReference>
<dbReference type="SUPFAM" id="SSF48371">
    <property type="entry name" value="ARM repeat"/>
    <property type="match status" value="1"/>
</dbReference>
<dbReference type="AlphaFoldDB" id="A0A0N4UI30"/>
<comment type="subcellular location">
    <subcellularLocation>
        <location evidence="1">Nucleus</location>
    </subcellularLocation>
</comment>
<dbReference type="InterPro" id="IPR014877">
    <property type="entry name" value="XPO1_C_dom"/>
</dbReference>
<keyword evidence="4" id="KW-0653">Protein transport</keyword>
<dbReference type="InterPro" id="IPR040485">
    <property type="entry name" value="XPO1_repeat_3"/>
</dbReference>
<keyword evidence="3" id="KW-0813">Transport</keyword>
<dbReference type="InterPro" id="IPR011989">
    <property type="entry name" value="ARM-like"/>
</dbReference>
<dbReference type="GO" id="GO:0000056">
    <property type="term" value="P:ribosomal small subunit export from nucleus"/>
    <property type="evidence" value="ECO:0007669"/>
    <property type="project" value="TreeGrafter"/>
</dbReference>
<proteinExistence type="inferred from homology"/>
<keyword evidence="9" id="KW-1185">Reference proteome</keyword>
<evidence type="ECO:0000256" key="4">
    <source>
        <dbReference type="ARBA" id="ARBA00022927"/>
    </source>
</evidence>
<dbReference type="PANTHER" id="PTHR11223:SF2">
    <property type="entry name" value="EXPORTIN-1"/>
    <property type="match status" value="1"/>
</dbReference>
<evidence type="ECO:0000313" key="7">
    <source>
        <dbReference type="EMBL" id="VDN59938.1"/>
    </source>
</evidence>
<evidence type="ECO:0000259" key="6">
    <source>
        <dbReference type="PROSITE" id="PS50166"/>
    </source>
</evidence>
<evidence type="ECO:0000256" key="3">
    <source>
        <dbReference type="ARBA" id="ARBA00022448"/>
    </source>
</evidence>
<dbReference type="SMART" id="SM01102">
    <property type="entry name" value="CRM1_C"/>
    <property type="match status" value="1"/>
</dbReference>
<dbReference type="Gene3D" id="1.25.10.10">
    <property type="entry name" value="Leucine-rich Repeat Variant"/>
    <property type="match status" value="1"/>
</dbReference>
<evidence type="ECO:0000313" key="8">
    <source>
        <dbReference type="Proteomes" id="UP000038040"/>
    </source>
</evidence>
<dbReference type="Pfam" id="PF18787">
    <property type="entry name" value="CRM1_repeat_3"/>
    <property type="match status" value="1"/>
</dbReference>
<dbReference type="InterPro" id="IPR041235">
    <property type="entry name" value="Exp1_repeat_2"/>
</dbReference>
<evidence type="ECO:0000256" key="5">
    <source>
        <dbReference type="ARBA" id="ARBA00023242"/>
    </source>
</evidence>
<reference evidence="10" key="1">
    <citation type="submission" date="2016-04" db="UniProtKB">
        <authorList>
            <consortium name="WormBaseParasite"/>
        </authorList>
    </citation>
    <scope>IDENTIFICATION</scope>
</reference>
<evidence type="ECO:0000256" key="2">
    <source>
        <dbReference type="ARBA" id="ARBA00009466"/>
    </source>
</evidence>
<dbReference type="InterPro" id="IPR016024">
    <property type="entry name" value="ARM-type_fold"/>
</dbReference>
<dbReference type="Pfam" id="PF18777">
    <property type="entry name" value="CRM1_repeat"/>
    <property type="match status" value="1"/>
</dbReference>